<comment type="similarity">
    <text evidence="2">Belongs to the Orn/Lys/Arg decarboxylase class-I family.</text>
</comment>
<dbReference type="GO" id="GO:0016831">
    <property type="term" value="F:carboxy-lyase activity"/>
    <property type="evidence" value="ECO:0007669"/>
    <property type="project" value="UniProtKB-KW"/>
</dbReference>
<organism evidence="8 9">
    <name type="scientific">Microcystis aeruginosa 11-30S32</name>
    <dbReference type="NCBI Taxonomy" id="2358142"/>
    <lineage>
        <taxon>Bacteria</taxon>
        <taxon>Bacillati</taxon>
        <taxon>Cyanobacteriota</taxon>
        <taxon>Cyanophyceae</taxon>
        <taxon>Oscillatoriophycideae</taxon>
        <taxon>Chroococcales</taxon>
        <taxon>Microcystaceae</taxon>
        <taxon>Microcystis</taxon>
    </lineage>
</organism>
<name>A0A510PL47_MICAE</name>
<dbReference type="PANTHER" id="PTHR43277">
    <property type="entry name" value="ARGININE DECARBOXYLASE"/>
    <property type="match status" value="1"/>
</dbReference>
<evidence type="ECO:0000256" key="4">
    <source>
        <dbReference type="ARBA" id="ARBA00022898"/>
    </source>
</evidence>
<evidence type="ECO:0000256" key="1">
    <source>
        <dbReference type="ARBA" id="ARBA00001933"/>
    </source>
</evidence>
<gene>
    <name evidence="8" type="ORF">MAE30S32_31980</name>
</gene>
<protein>
    <submittedName>
        <fullName evidence="8">Aminotransferase class V-fold PLP-dependent enzyme</fullName>
    </submittedName>
</protein>
<dbReference type="Gene3D" id="3.40.640.10">
    <property type="entry name" value="Type I PLP-dependent aspartate aminotransferase-like (Major domain)"/>
    <property type="match status" value="1"/>
</dbReference>
<feature type="domain" description="Orn/Lys/Arg decarboxylases family 1 pyridoxal-P attachment site" evidence="6">
    <location>
        <begin position="27"/>
        <end position="327"/>
    </location>
</feature>
<evidence type="ECO:0000259" key="6">
    <source>
        <dbReference type="Pfam" id="PF01276"/>
    </source>
</evidence>
<feature type="non-terminal residue" evidence="8">
    <location>
        <position position="1"/>
    </location>
</feature>
<keyword evidence="5" id="KW-0456">Lyase</keyword>
<comment type="caution">
    <text evidence="8">The sequence shown here is derived from an EMBL/GenBank/DDBJ whole genome shotgun (WGS) entry which is preliminary data.</text>
</comment>
<dbReference type="EMBL" id="BHVU01000218">
    <property type="protein sequence ID" value="GCA94546.1"/>
    <property type="molecule type" value="Genomic_DNA"/>
</dbReference>
<dbReference type="InterPro" id="IPR000310">
    <property type="entry name" value="Orn/Lys/Arg_deCO2ase_major_dom"/>
</dbReference>
<dbReference type="Gene3D" id="3.90.100.10">
    <property type="entry name" value="Orn/Lys/Arg decarboxylase, C-terminal domain"/>
    <property type="match status" value="1"/>
</dbReference>
<dbReference type="InterPro" id="IPR015421">
    <property type="entry name" value="PyrdxlP-dep_Trfase_major"/>
</dbReference>
<dbReference type="AlphaFoldDB" id="A0A510PL47"/>
<dbReference type="Proteomes" id="UP000321223">
    <property type="component" value="Unassembled WGS sequence"/>
</dbReference>
<dbReference type="SUPFAM" id="SSF53383">
    <property type="entry name" value="PLP-dependent transferases"/>
    <property type="match status" value="1"/>
</dbReference>
<dbReference type="CDD" id="cd00615">
    <property type="entry name" value="Orn_deC_like"/>
    <property type="match status" value="1"/>
</dbReference>
<reference evidence="8 9" key="1">
    <citation type="journal article" date="2019" name="Appl. Environ. Microbiol.">
        <title>Co-occurrence of broad and narrow host-range viruses infecting the toxic bloom-forming cyanobacterium Microcystis aeruginosa.</title>
        <authorList>
            <person name="Morimoto D."/>
            <person name="Tominaga K."/>
            <person name="Nishimura Y."/>
            <person name="Yoshida N."/>
            <person name="Kimura S."/>
            <person name="Sako Y."/>
            <person name="Yoshida T."/>
        </authorList>
    </citation>
    <scope>NUCLEOTIDE SEQUENCE [LARGE SCALE GENOMIC DNA]</scope>
    <source>
        <strain evidence="8 9">11-30S32</strain>
    </source>
</reference>
<dbReference type="Pfam" id="PF01276">
    <property type="entry name" value="OKR_DC_1"/>
    <property type="match status" value="1"/>
</dbReference>
<dbReference type="InterPro" id="IPR015424">
    <property type="entry name" value="PyrdxlP-dep_Trfase"/>
</dbReference>
<dbReference type="GO" id="GO:0008483">
    <property type="term" value="F:transaminase activity"/>
    <property type="evidence" value="ECO:0007669"/>
    <property type="project" value="UniProtKB-KW"/>
</dbReference>
<keyword evidence="8" id="KW-0032">Aminotransferase</keyword>
<dbReference type="PANTHER" id="PTHR43277:SF4">
    <property type="entry name" value="ARGININE DECARBOXYLASE"/>
    <property type="match status" value="1"/>
</dbReference>
<proteinExistence type="inferred from homology"/>
<keyword evidence="3" id="KW-0210">Decarboxylase</keyword>
<evidence type="ECO:0000256" key="2">
    <source>
        <dbReference type="ARBA" id="ARBA00010671"/>
    </source>
</evidence>
<keyword evidence="4" id="KW-0663">Pyridoxal phosphate</keyword>
<evidence type="ECO:0000259" key="7">
    <source>
        <dbReference type="Pfam" id="PF03711"/>
    </source>
</evidence>
<evidence type="ECO:0000256" key="5">
    <source>
        <dbReference type="ARBA" id="ARBA00023239"/>
    </source>
</evidence>
<dbReference type="Pfam" id="PF03711">
    <property type="entry name" value="OKR_DC_1_C"/>
    <property type="match status" value="1"/>
</dbReference>
<dbReference type="InterPro" id="IPR008286">
    <property type="entry name" value="Prn/Lys/Arg_de-COase_C"/>
</dbReference>
<keyword evidence="8" id="KW-0808">Transferase</keyword>
<evidence type="ECO:0000313" key="9">
    <source>
        <dbReference type="Proteomes" id="UP000321223"/>
    </source>
</evidence>
<dbReference type="InterPro" id="IPR036633">
    <property type="entry name" value="Prn/Lys/Arg_de-COase_C_sf"/>
</dbReference>
<evidence type="ECO:0000313" key="8">
    <source>
        <dbReference type="EMBL" id="GCA94546.1"/>
    </source>
</evidence>
<dbReference type="SUPFAM" id="SSF55904">
    <property type="entry name" value="Ornithine decarboxylase C-terminal domain"/>
    <property type="match status" value="1"/>
</dbReference>
<dbReference type="InterPro" id="IPR052357">
    <property type="entry name" value="Orn_Lys_Arg_decarboxylase-I"/>
</dbReference>
<feature type="domain" description="Orn/Lys/Arg decarboxylase C-terminal" evidence="7">
    <location>
        <begin position="431"/>
        <end position="478"/>
    </location>
</feature>
<sequence>SFNRYLYTPHPTSHFPLLTMPSPESAPLLSQLQKKVNSLDVPFYAPGHKQGEGIGEDLSNLLGKSVFKADLPELPDLDNLFAPTGVIKEAQILAAETFGADKSWFLVNGSSCGIIAAILATCGEGDKIILARNIHKSAISGLILSGAQPIFINPEYNPTIDLNLNITPQSLANALKLHPDAKAVMVVSPTYQGVCCDLKTIAQITDHYSIPLLVDEAHGAHFAFHPDLPPAALSLGADMAIQSTHKVLGALTQASMLHLKSDRISYEKVDRALQLVQTTSPSYLLLASLDSARKQMATQGLDLLTKTLDLAATARKELDKIPNISVLDFPHSIPGCHWFDRTRLTVIVKDFGLTGYEIDDILREKYAVTAELPTLSQLTFIISIGNHREHINRLITAFQCLQSPSSTSLPLTPPPVTGNLAISPRKAFFAPTEIVSRKNALDRLSADVICPYPPGIPVLMPGELISQEVLDYLQTILDLGGTITGGSDDNLTTFRVLK</sequence>
<evidence type="ECO:0000256" key="3">
    <source>
        <dbReference type="ARBA" id="ARBA00022793"/>
    </source>
</evidence>
<comment type="cofactor">
    <cofactor evidence="1">
        <name>pyridoxal 5'-phosphate</name>
        <dbReference type="ChEBI" id="CHEBI:597326"/>
    </cofactor>
</comment>
<accession>A0A510PL47</accession>